<sequence length="98" mass="11169">MDKQEQHALVVECRASGMTAKAWCQAKDIEYSQYLNWARRVNREKQHALQQWANVTIEKEKCIQGEIRLSCGKWTICVESGFSPALLADVLRVVDGVC</sequence>
<name>C8VVJ5_DESAS</name>
<dbReference type="AlphaFoldDB" id="C8VVJ5"/>
<dbReference type="OrthoDB" id="9808061at2"/>
<proteinExistence type="predicted"/>
<evidence type="ECO:0008006" key="3">
    <source>
        <dbReference type="Google" id="ProtNLM"/>
    </source>
</evidence>
<dbReference type="RefSeq" id="WP_015757024.1">
    <property type="nucleotide sequence ID" value="NC_013216.1"/>
</dbReference>
<evidence type="ECO:0000313" key="1">
    <source>
        <dbReference type="EMBL" id="ACV62310.1"/>
    </source>
</evidence>
<dbReference type="NCBIfam" id="NF047593">
    <property type="entry name" value="IS66_ISAeme5_TnpA"/>
    <property type="match status" value="1"/>
</dbReference>
<keyword evidence="2" id="KW-1185">Reference proteome</keyword>
<protein>
    <recommendedName>
        <fullName evidence="3">Transposase</fullName>
    </recommendedName>
</protein>
<dbReference type="STRING" id="485916.Dtox_1439"/>
<gene>
    <name evidence="1" type="ordered locus">Dtox_1439</name>
</gene>
<evidence type="ECO:0000313" key="2">
    <source>
        <dbReference type="Proteomes" id="UP000002217"/>
    </source>
</evidence>
<dbReference type="HOGENOM" id="CLU_151804_3_1_9"/>
<accession>C8VVJ5</accession>
<dbReference type="KEGG" id="dae:Dtox_1439"/>
<organism evidence="1 2">
    <name type="scientific">Desulfofarcimen acetoxidans (strain ATCC 49208 / DSM 771 / KCTC 5769 / VKM B-1644 / 5575)</name>
    <name type="common">Desulfotomaculum acetoxidans</name>
    <dbReference type="NCBI Taxonomy" id="485916"/>
    <lineage>
        <taxon>Bacteria</taxon>
        <taxon>Bacillati</taxon>
        <taxon>Bacillota</taxon>
        <taxon>Clostridia</taxon>
        <taxon>Eubacteriales</taxon>
        <taxon>Peptococcaceae</taxon>
        <taxon>Desulfofarcimen</taxon>
    </lineage>
</organism>
<reference evidence="1 2" key="1">
    <citation type="journal article" date="2009" name="Stand. Genomic Sci.">
        <title>Complete genome sequence of Desulfotomaculum acetoxidans type strain (5575).</title>
        <authorList>
            <person name="Spring S."/>
            <person name="Lapidus A."/>
            <person name="Schroder M."/>
            <person name="Gleim D."/>
            <person name="Sims D."/>
            <person name="Meincke L."/>
            <person name="Glavina Del Rio T."/>
            <person name="Tice H."/>
            <person name="Copeland A."/>
            <person name="Cheng J.F."/>
            <person name="Lucas S."/>
            <person name="Chen F."/>
            <person name="Nolan M."/>
            <person name="Bruce D."/>
            <person name="Goodwin L."/>
            <person name="Pitluck S."/>
            <person name="Ivanova N."/>
            <person name="Mavromatis K."/>
            <person name="Mikhailova N."/>
            <person name="Pati A."/>
            <person name="Chen A."/>
            <person name="Palaniappan K."/>
            <person name="Land M."/>
            <person name="Hauser L."/>
            <person name="Chang Y.J."/>
            <person name="Jeffries C.D."/>
            <person name="Chain P."/>
            <person name="Saunders E."/>
            <person name="Brettin T."/>
            <person name="Detter J.C."/>
            <person name="Goker M."/>
            <person name="Bristow J."/>
            <person name="Eisen J.A."/>
            <person name="Markowitz V."/>
            <person name="Hugenholtz P."/>
            <person name="Kyrpides N.C."/>
            <person name="Klenk H.P."/>
            <person name="Han C."/>
        </authorList>
    </citation>
    <scope>NUCLEOTIDE SEQUENCE [LARGE SCALE GENOMIC DNA]</scope>
    <source>
        <strain evidence="2">ATCC 49208 / DSM 771 / VKM B-1644</strain>
    </source>
</reference>
<dbReference type="EMBL" id="CP001720">
    <property type="protein sequence ID" value="ACV62310.1"/>
    <property type="molecule type" value="Genomic_DNA"/>
</dbReference>
<dbReference type="Proteomes" id="UP000002217">
    <property type="component" value="Chromosome"/>
</dbReference>